<sequence>MPSFRRNKGRGKTASQEMEAAAKAELVRNAPWNKRHRRIASDTSATSEPATSSNAPRPRPPLRSATAAALGPANPRRFGTGSTPQKPMSELIDDLLLAEHQLDTGSIPYSLKLYSTALQTPQIHFNQGQIHLFLCAPSLAKPHFERSVVLDEFFCVGWLMLGVVAFNAGDWSMAKTCWEKALRCFRGRKTVAYEQLGLAYTVVYEEVLWNRAAAERALVVGSAAGVRPAGAPMGAIFRVPGRWARLRGKKVGEGTDWGFRGEGRIVGLCESIYEVRR</sequence>
<dbReference type="Gene3D" id="1.25.40.10">
    <property type="entry name" value="Tetratricopeptide repeat domain"/>
    <property type="match status" value="1"/>
</dbReference>
<name>A0A5J5EQX0_9PEZI</name>
<feature type="compositionally biased region" description="Polar residues" evidence="1">
    <location>
        <begin position="41"/>
        <end position="55"/>
    </location>
</feature>
<dbReference type="PANTHER" id="PTHR15175:SF0">
    <property type="entry name" value="SH3 DOMAIN-CONTAINING PROTEIN C23A1.17"/>
    <property type="match status" value="1"/>
</dbReference>
<dbReference type="InterPro" id="IPR051864">
    <property type="entry name" value="NCF2_NOXA1"/>
</dbReference>
<feature type="compositionally biased region" description="Basic residues" evidence="1">
    <location>
        <begin position="1"/>
        <end position="11"/>
    </location>
</feature>
<dbReference type="InterPro" id="IPR011990">
    <property type="entry name" value="TPR-like_helical_dom_sf"/>
</dbReference>
<dbReference type="SMART" id="SM00028">
    <property type="entry name" value="TPR"/>
    <property type="match status" value="2"/>
</dbReference>
<reference evidence="2 3" key="1">
    <citation type="submission" date="2019-09" db="EMBL/GenBank/DDBJ databases">
        <title>Draft genome of the ectomycorrhizal ascomycete Sphaerosporella brunnea.</title>
        <authorList>
            <consortium name="DOE Joint Genome Institute"/>
            <person name="Benucci G.M."/>
            <person name="Marozzi G."/>
            <person name="Antonielli L."/>
            <person name="Sanchez S."/>
            <person name="Marco P."/>
            <person name="Wang X."/>
            <person name="Falini L.B."/>
            <person name="Barry K."/>
            <person name="Haridas S."/>
            <person name="Lipzen A."/>
            <person name="Labutti K."/>
            <person name="Grigoriev I.V."/>
            <person name="Murat C."/>
            <person name="Martin F."/>
            <person name="Albertini E."/>
            <person name="Donnini D."/>
            <person name="Bonito G."/>
        </authorList>
    </citation>
    <scope>NUCLEOTIDE SEQUENCE [LARGE SCALE GENOMIC DNA]</scope>
    <source>
        <strain evidence="2 3">Sb_GMNB300</strain>
    </source>
</reference>
<dbReference type="InterPro" id="IPR019734">
    <property type="entry name" value="TPR_rpt"/>
</dbReference>
<keyword evidence="3" id="KW-1185">Reference proteome</keyword>
<evidence type="ECO:0000256" key="1">
    <source>
        <dbReference type="SAM" id="MobiDB-lite"/>
    </source>
</evidence>
<accession>A0A5J5EQX0</accession>
<feature type="region of interest" description="Disordered" evidence="1">
    <location>
        <begin position="1"/>
        <end position="85"/>
    </location>
</feature>
<dbReference type="EMBL" id="VXIS01000163">
    <property type="protein sequence ID" value="KAA8899732.1"/>
    <property type="molecule type" value="Genomic_DNA"/>
</dbReference>
<dbReference type="SUPFAM" id="SSF48452">
    <property type="entry name" value="TPR-like"/>
    <property type="match status" value="1"/>
</dbReference>
<protein>
    <submittedName>
        <fullName evidence="2">Uncharacterized protein</fullName>
    </submittedName>
</protein>
<organism evidence="2 3">
    <name type="scientific">Sphaerosporella brunnea</name>
    <dbReference type="NCBI Taxonomy" id="1250544"/>
    <lineage>
        <taxon>Eukaryota</taxon>
        <taxon>Fungi</taxon>
        <taxon>Dikarya</taxon>
        <taxon>Ascomycota</taxon>
        <taxon>Pezizomycotina</taxon>
        <taxon>Pezizomycetes</taxon>
        <taxon>Pezizales</taxon>
        <taxon>Pyronemataceae</taxon>
        <taxon>Sphaerosporella</taxon>
    </lineage>
</organism>
<dbReference type="InParanoid" id="A0A5J5EQX0"/>
<dbReference type="OrthoDB" id="5419799at2759"/>
<evidence type="ECO:0000313" key="2">
    <source>
        <dbReference type="EMBL" id="KAA8899732.1"/>
    </source>
</evidence>
<proteinExistence type="predicted"/>
<comment type="caution">
    <text evidence="2">The sequence shown here is derived from an EMBL/GenBank/DDBJ whole genome shotgun (WGS) entry which is preliminary data.</text>
</comment>
<dbReference type="PANTHER" id="PTHR15175">
    <property type="entry name" value="NEUTROPHIL CYTOSOLIC FACTOR 2, NEUTROPHIL NADPH OXIDASE FACTOR 2"/>
    <property type="match status" value="1"/>
</dbReference>
<evidence type="ECO:0000313" key="3">
    <source>
        <dbReference type="Proteomes" id="UP000326924"/>
    </source>
</evidence>
<dbReference type="Proteomes" id="UP000326924">
    <property type="component" value="Unassembled WGS sequence"/>
</dbReference>
<dbReference type="AlphaFoldDB" id="A0A5J5EQX0"/>
<gene>
    <name evidence="2" type="ORF">FN846DRAFT_909518</name>
</gene>